<feature type="signal peptide" evidence="2">
    <location>
        <begin position="1"/>
        <end position="16"/>
    </location>
</feature>
<keyword evidence="2" id="KW-0732">Signal</keyword>
<dbReference type="Proteomes" id="UP000714275">
    <property type="component" value="Unassembled WGS sequence"/>
</dbReference>
<reference evidence="3" key="1">
    <citation type="journal article" date="2020" name="New Phytol.">
        <title>Comparative genomics reveals dynamic genome evolution in host specialist ectomycorrhizal fungi.</title>
        <authorList>
            <person name="Lofgren L.A."/>
            <person name="Nguyen N.H."/>
            <person name="Vilgalys R."/>
            <person name="Ruytinx J."/>
            <person name="Liao H.L."/>
            <person name="Branco S."/>
            <person name="Kuo A."/>
            <person name="LaButti K."/>
            <person name="Lipzen A."/>
            <person name="Andreopoulos W."/>
            <person name="Pangilinan J."/>
            <person name="Riley R."/>
            <person name="Hundley H."/>
            <person name="Na H."/>
            <person name="Barry K."/>
            <person name="Grigoriev I.V."/>
            <person name="Stajich J.E."/>
            <person name="Kennedy P.G."/>
        </authorList>
    </citation>
    <scope>NUCLEOTIDE SEQUENCE</scope>
    <source>
        <strain evidence="3">DOB743</strain>
    </source>
</reference>
<feature type="compositionally biased region" description="Low complexity" evidence="1">
    <location>
        <begin position="124"/>
        <end position="181"/>
    </location>
</feature>
<protein>
    <submittedName>
        <fullName evidence="3">Uncharacterized protein</fullName>
    </submittedName>
</protein>
<evidence type="ECO:0000256" key="1">
    <source>
        <dbReference type="SAM" id="MobiDB-lite"/>
    </source>
</evidence>
<sequence length="256" mass="25519">MPSFSTLALILPAVLAAPLKLFATHHQYSPSCVIAGLTYPDPRHTLILLGKRELSPPTGVSERAFTDFLLLCHESDSRPPSSPLVARQEGSFLSNAFGDPAGNESMLDTTTPEGAPQGSGDQRASSPTATASPSTTPPTSTSPASSPSETPASAAGPASTGTPAGPAGNPPSGNAAAIAPADNDASHDTNASETQSDSSAFDTPFTATPQGVAAGQSSSFVHSNVSGSFGGAFSSLDDLPADDAGDLVAVDAQSGV</sequence>
<evidence type="ECO:0000256" key="2">
    <source>
        <dbReference type="SAM" id="SignalP"/>
    </source>
</evidence>
<feature type="region of interest" description="Disordered" evidence="1">
    <location>
        <begin position="93"/>
        <end position="218"/>
    </location>
</feature>
<dbReference type="OrthoDB" id="2693030at2759"/>
<dbReference type="AlphaFoldDB" id="A0A9P7D6W4"/>
<keyword evidence="4" id="KW-1185">Reference proteome</keyword>
<organism evidence="3 4">
    <name type="scientific">Suillus placidus</name>
    <dbReference type="NCBI Taxonomy" id="48579"/>
    <lineage>
        <taxon>Eukaryota</taxon>
        <taxon>Fungi</taxon>
        <taxon>Dikarya</taxon>
        <taxon>Basidiomycota</taxon>
        <taxon>Agaricomycotina</taxon>
        <taxon>Agaricomycetes</taxon>
        <taxon>Agaricomycetidae</taxon>
        <taxon>Boletales</taxon>
        <taxon>Suillineae</taxon>
        <taxon>Suillaceae</taxon>
        <taxon>Suillus</taxon>
    </lineage>
</organism>
<proteinExistence type="predicted"/>
<comment type="caution">
    <text evidence="3">The sequence shown here is derived from an EMBL/GenBank/DDBJ whole genome shotgun (WGS) entry which is preliminary data.</text>
</comment>
<feature type="compositionally biased region" description="Polar residues" evidence="1">
    <location>
        <begin position="188"/>
        <end position="209"/>
    </location>
</feature>
<accession>A0A9P7D6W4</accession>
<evidence type="ECO:0000313" key="3">
    <source>
        <dbReference type="EMBL" id="KAG1780796.1"/>
    </source>
</evidence>
<feature type="chain" id="PRO_5040333731" evidence="2">
    <location>
        <begin position="17"/>
        <end position="256"/>
    </location>
</feature>
<gene>
    <name evidence="3" type="ORF">EV702DRAFT_1193618</name>
</gene>
<evidence type="ECO:0000313" key="4">
    <source>
        <dbReference type="Proteomes" id="UP000714275"/>
    </source>
</evidence>
<name>A0A9P7D6W4_9AGAM</name>
<dbReference type="EMBL" id="JABBWD010000007">
    <property type="protein sequence ID" value="KAG1780796.1"/>
    <property type="molecule type" value="Genomic_DNA"/>
</dbReference>